<dbReference type="STRING" id="1445510.YC6258_04014"/>
<keyword evidence="2" id="KW-1185">Reference proteome</keyword>
<proteinExistence type="predicted"/>
<name>A0A0C5V9K9_9GAMM</name>
<reference evidence="1 2" key="1">
    <citation type="submission" date="2014-01" db="EMBL/GenBank/DDBJ databases">
        <title>Full genme sequencing of cellulolytic bacterium Gynuella sunshinyii YC6258T gen. nov., sp. nov.</title>
        <authorList>
            <person name="Khan H."/>
            <person name="Chung E.J."/>
            <person name="Chung Y.R."/>
        </authorList>
    </citation>
    <scope>NUCLEOTIDE SEQUENCE [LARGE SCALE GENOMIC DNA]</scope>
    <source>
        <strain evidence="1 2">YC6258</strain>
    </source>
</reference>
<dbReference type="HOGENOM" id="CLU_1364605_0_0_6"/>
<organism evidence="1 2">
    <name type="scientific">Gynuella sunshinyii YC6258</name>
    <dbReference type="NCBI Taxonomy" id="1445510"/>
    <lineage>
        <taxon>Bacteria</taxon>
        <taxon>Pseudomonadati</taxon>
        <taxon>Pseudomonadota</taxon>
        <taxon>Gammaproteobacteria</taxon>
        <taxon>Oceanospirillales</taxon>
        <taxon>Saccharospirillaceae</taxon>
        <taxon>Gynuella</taxon>
    </lineage>
</organism>
<gene>
    <name evidence="1" type="ORF">YC6258_04014</name>
</gene>
<evidence type="ECO:0000313" key="1">
    <source>
        <dbReference type="EMBL" id="AJQ96050.1"/>
    </source>
</evidence>
<accession>A0A0C5V9K9</accession>
<sequence length="172" mass="20116">MDQLIKGPFKITDEWQTIRLDKPLETIPYMLSFDVLIDMDEYEYKHIEGTPDDPHRLMFDSFYKMPNGDLIYMEIILVAISGEQFHTIYNTIGSTEVRGKSYKYLGFGTNPDLGKFYYPEGIEIVALKIRSNVPMIAEYFDWNVFGYEIAKKQTWADVDPTEIVSFDYISDE</sequence>
<protein>
    <submittedName>
        <fullName evidence="1">Uncharacterized protein</fullName>
    </submittedName>
</protein>
<dbReference type="KEGG" id="gsn:YC6258_04014"/>
<dbReference type="AlphaFoldDB" id="A0A0C5V9K9"/>
<dbReference type="Proteomes" id="UP000032266">
    <property type="component" value="Chromosome"/>
</dbReference>
<evidence type="ECO:0000313" key="2">
    <source>
        <dbReference type="Proteomes" id="UP000032266"/>
    </source>
</evidence>
<dbReference type="EMBL" id="CP007142">
    <property type="protein sequence ID" value="AJQ96050.1"/>
    <property type="molecule type" value="Genomic_DNA"/>
</dbReference>